<accession>A0A9N9JHW0</accession>
<dbReference type="SMART" id="SM00449">
    <property type="entry name" value="SPRY"/>
    <property type="match status" value="1"/>
</dbReference>
<feature type="domain" description="B30.2/SPRY" evidence="1">
    <location>
        <begin position="24"/>
        <end position="187"/>
    </location>
</feature>
<dbReference type="InterPro" id="IPR013320">
    <property type="entry name" value="ConA-like_dom_sf"/>
</dbReference>
<dbReference type="Pfam" id="PF00622">
    <property type="entry name" value="SPRY"/>
    <property type="match status" value="1"/>
</dbReference>
<reference evidence="2" key="1">
    <citation type="submission" date="2021-06" db="EMBL/GenBank/DDBJ databases">
        <authorList>
            <person name="Kallberg Y."/>
            <person name="Tangrot J."/>
            <person name="Rosling A."/>
        </authorList>
    </citation>
    <scope>NUCLEOTIDE SEQUENCE</scope>
    <source>
        <strain evidence="2">MA453B</strain>
    </source>
</reference>
<protein>
    <submittedName>
        <fullName evidence="2">8125_t:CDS:1</fullName>
    </submittedName>
</protein>
<proteinExistence type="predicted"/>
<dbReference type="InterPro" id="IPR001870">
    <property type="entry name" value="B30.2/SPRY"/>
</dbReference>
<evidence type="ECO:0000259" key="1">
    <source>
        <dbReference type="PROSITE" id="PS50188"/>
    </source>
</evidence>
<dbReference type="Gene3D" id="2.60.120.920">
    <property type="match status" value="2"/>
</dbReference>
<dbReference type="AlphaFoldDB" id="A0A9N9JHW0"/>
<dbReference type="InterPro" id="IPR043136">
    <property type="entry name" value="B30.2/SPRY_sf"/>
</dbReference>
<dbReference type="OrthoDB" id="25503at2759"/>
<name>A0A9N9JHW0_9GLOM</name>
<comment type="caution">
    <text evidence="2">The sequence shown here is derived from an EMBL/GenBank/DDBJ whole genome shotgun (WGS) entry which is preliminary data.</text>
</comment>
<gene>
    <name evidence="2" type="ORF">DERYTH_LOCUS19468</name>
</gene>
<dbReference type="InterPro" id="IPR050618">
    <property type="entry name" value="Ubq-SigPath_Reg"/>
</dbReference>
<dbReference type="SUPFAM" id="SSF49899">
    <property type="entry name" value="Concanavalin A-like lectins/glucanases"/>
    <property type="match status" value="1"/>
</dbReference>
<evidence type="ECO:0000313" key="2">
    <source>
        <dbReference type="EMBL" id="CAG8779402.1"/>
    </source>
</evidence>
<evidence type="ECO:0000313" key="3">
    <source>
        <dbReference type="Proteomes" id="UP000789405"/>
    </source>
</evidence>
<dbReference type="EMBL" id="CAJVPY010021395">
    <property type="protein sequence ID" value="CAG8779402.1"/>
    <property type="molecule type" value="Genomic_DNA"/>
</dbReference>
<dbReference type="PANTHER" id="PTHR12864">
    <property type="entry name" value="RAN BINDING PROTEIN 9-RELATED"/>
    <property type="match status" value="1"/>
</dbReference>
<feature type="non-terminal residue" evidence="2">
    <location>
        <position position="187"/>
    </location>
</feature>
<keyword evidence="3" id="KW-1185">Reference proteome</keyword>
<sequence length="187" mass="21091">MQTSFEIVDNTNIKGEKDELEYFLPDYLNDSLLSKINDPDPIPTCWNVKDCSRDLKVDDNLLSVRYNGNRIAAAVRANYPIPEETGIYYFEVNVLDGGNGDLISVGIATLDFPLARHVGWDPGSRGYHGDDGLKFLERGFGIEYGNACSFEPYETLYPAIGMRSQNARVEANFGNRPFKFDIKVYIK</sequence>
<dbReference type="Proteomes" id="UP000789405">
    <property type="component" value="Unassembled WGS sequence"/>
</dbReference>
<dbReference type="PROSITE" id="PS50188">
    <property type="entry name" value="B302_SPRY"/>
    <property type="match status" value="1"/>
</dbReference>
<dbReference type="InterPro" id="IPR003877">
    <property type="entry name" value="SPRY_dom"/>
</dbReference>
<organism evidence="2 3">
    <name type="scientific">Dentiscutata erythropus</name>
    <dbReference type="NCBI Taxonomy" id="1348616"/>
    <lineage>
        <taxon>Eukaryota</taxon>
        <taxon>Fungi</taxon>
        <taxon>Fungi incertae sedis</taxon>
        <taxon>Mucoromycota</taxon>
        <taxon>Glomeromycotina</taxon>
        <taxon>Glomeromycetes</taxon>
        <taxon>Diversisporales</taxon>
        <taxon>Gigasporaceae</taxon>
        <taxon>Dentiscutata</taxon>
    </lineage>
</organism>